<feature type="domain" description="Aminoglycoside phosphotransferase" evidence="1">
    <location>
        <begin position="89"/>
        <end position="323"/>
    </location>
</feature>
<dbReference type="PANTHER" id="PTHR21310">
    <property type="entry name" value="AMINOGLYCOSIDE PHOSPHOTRANSFERASE-RELATED-RELATED"/>
    <property type="match status" value="1"/>
</dbReference>
<dbReference type="AlphaFoldDB" id="A0AAN6T863"/>
<dbReference type="EMBL" id="MU853371">
    <property type="protein sequence ID" value="KAK4107639.1"/>
    <property type="molecule type" value="Genomic_DNA"/>
</dbReference>
<evidence type="ECO:0000313" key="2">
    <source>
        <dbReference type="EMBL" id="KAK4107639.1"/>
    </source>
</evidence>
<dbReference type="RefSeq" id="XP_064665209.1">
    <property type="nucleotide sequence ID" value="XM_064818939.1"/>
</dbReference>
<accession>A0AAN6T863</accession>
<proteinExistence type="predicted"/>
<dbReference type="Gene3D" id="3.90.1200.10">
    <property type="match status" value="1"/>
</dbReference>
<comment type="caution">
    <text evidence="2">The sequence shown here is derived from an EMBL/GenBank/DDBJ whole genome shotgun (WGS) entry which is preliminary data.</text>
</comment>
<reference evidence="2" key="2">
    <citation type="submission" date="2023-05" db="EMBL/GenBank/DDBJ databases">
        <authorList>
            <consortium name="Lawrence Berkeley National Laboratory"/>
            <person name="Steindorff A."/>
            <person name="Hensen N."/>
            <person name="Bonometti L."/>
            <person name="Westerberg I."/>
            <person name="Brannstrom I.O."/>
            <person name="Guillou S."/>
            <person name="Cros-Aarteil S."/>
            <person name="Calhoun S."/>
            <person name="Haridas S."/>
            <person name="Kuo A."/>
            <person name="Mondo S."/>
            <person name="Pangilinan J."/>
            <person name="Riley R."/>
            <person name="Labutti K."/>
            <person name="Andreopoulos B."/>
            <person name="Lipzen A."/>
            <person name="Chen C."/>
            <person name="Yanf M."/>
            <person name="Daum C."/>
            <person name="Ng V."/>
            <person name="Clum A."/>
            <person name="Ohm R."/>
            <person name="Martin F."/>
            <person name="Silar P."/>
            <person name="Natvig D."/>
            <person name="Lalanne C."/>
            <person name="Gautier V."/>
            <person name="Ament-Velasquez S.L."/>
            <person name="Kruys A."/>
            <person name="Hutchinson M.I."/>
            <person name="Powell A.J."/>
            <person name="Barry K."/>
            <person name="Miller A.N."/>
            <person name="Grigoriev I.V."/>
            <person name="Debuchy R."/>
            <person name="Gladieux P."/>
            <person name="Thoren M.H."/>
            <person name="Johannesson H."/>
        </authorList>
    </citation>
    <scope>NUCLEOTIDE SEQUENCE</scope>
    <source>
        <strain evidence="2">CBS 508.74</strain>
    </source>
</reference>
<dbReference type="SUPFAM" id="SSF56112">
    <property type="entry name" value="Protein kinase-like (PK-like)"/>
    <property type="match status" value="1"/>
</dbReference>
<dbReference type="Proteomes" id="UP001302812">
    <property type="component" value="Unassembled WGS sequence"/>
</dbReference>
<organism evidence="2 3">
    <name type="scientific">Canariomyces notabilis</name>
    <dbReference type="NCBI Taxonomy" id="2074819"/>
    <lineage>
        <taxon>Eukaryota</taxon>
        <taxon>Fungi</taxon>
        <taxon>Dikarya</taxon>
        <taxon>Ascomycota</taxon>
        <taxon>Pezizomycotina</taxon>
        <taxon>Sordariomycetes</taxon>
        <taxon>Sordariomycetidae</taxon>
        <taxon>Sordariales</taxon>
        <taxon>Chaetomiaceae</taxon>
        <taxon>Canariomyces</taxon>
    </lineage>
</organism>
<sequence>MAALSHNHAKYQERLDYIQGLLVSRLGLLKTDVEGTKITPVQYDPDFPFKYNNFVYRLILPAGTPDCLGSEGCKLEHLSGCVPIPAGTKEFILRLSNPDAEGMHQETRVQNEVAILTLATAALRPVKPAVVPRVFGWGAAGSGRTGWILQELMPGMPLAEEFSKNMSMDQKRGILAQMARLVKALQDYQLPESIKGWGGLTFDDAGAIVSAPMPTVGAGPWSSLEDSYKDRLKVALARADANPHLQGWRVNGVRKRVDAFIEHGLPAYFAHLTSKHDRVIVHGDFVPENLLYDPPTGRITALLDYDFASIQHPGYEFLRSFNTNGGSFLGWSGGTSPEEQEAEALRNAKLTSRFPSPLPAPVVSDNGAPAVDWELAQAWEVELQKLDVKRPSTIQGIDKLADVDELLGSLLPFILTNEDFLKMNTDPDQRKGMKAMSERKLVGLLEHLGF</sequence>
<name>A0AAN6T863_9PEZI</name>
<dbReference type="PANTHER" id="PTHR21310:SF15">
    <property type="entry name" value="AMINOGLYCOSIDE PHOSPHOTRANSFERASE DOMAIN-CONTAINING PROTEIN"/>
    <property type="match status" value="1"/>
</dbReference>
<dbReference type="InterPro" id="IPR002575">
    <property type="entry name" value="Aminoglycoside_PTrfase"/>
</dbReference>
<keyword evidence="3" id="KW-1185">Reference proteome</keyword>
<evidence type="ECO:0000259" key="1">
    <source>
        <dbReference type="Pfam" id="PF01636"/>
    </source>
</evidence>
<dbReference type="GeneID" id="89943065"/>
<dbReference type="InterPro" id="IPR051678">
    <property type="entry name" value="AGP_Transferase"/>
</dbReference>
<evidence type="ECO:0000313" key="3">
    <source>
        <dbReference type="Proteomes" id="UP001302812"/>
    </source>
</evidence>
<protein>
    <recommendedName>
        <fullName evidence="1">Aminoglycoside phosphotransferase domain-containing protein</fullName>
    </recommendedName>
</protein>
<gene>
    <name evidence="2" type="ORF">N656DRAFT_840325</name>
</gene>
<reference evidence="2" key="1">
    <citation type="journal article" date="2023" name="Mol. Phylogenet. Evol.">
        <title>Genome-scale phylogeny and comparative genomics of the fungal order Sordariales.</title>
        <authorList>
            <person name="Hensen N."/>
            <person name="Bonometti L."/>
            <person name="Westerberg I."/>
            <person name="Brannstrom I.O."/>
            <person name="Guillou S."/>
            <person name="Cros-Aarteil S."/>
            <person name="Calhoun S."/>
            <person name="Haridas S."/>
            <person name="Kuo A."/>
            <person name="Mondo S."/>
            <person name="Pangilinan J."/>
            <person name="Riley R."/>
            <person name="LaButti K."/>
            <person name="Andreopoulos B."/>
            <person name="Lipzen A."/>
            <person name="Chen C."/>
            <person name="Yan M."/>
            <person name="Daum C."/>
            <person name="Ng V."/>
            <person name="Clum A."/>
            <person name="Steindorff A."/>
            <person name="Ohm R.A."/>
            <person name="Martin F."/>
            <person name="Silar P."/>
            <person name="Natvig D.O."/>
            <person name="Lalanne C."/>
            <person name="Gautier V."/>
            <person name="Ament-Velasquez S.L."/>
            <person name="Kruys A."/>
            <person name="Hutchinson M.I."/>
            <person name="Powell A.J."/>
            <person name="Barry K."/>
            <person name="Miller A.N."/>
            <person name="Grigoriev I.V."/>
            <person name="Debuchy R."/>
            <person name="Gladieux P."/>
            <person name="Hiltunen Thoren M."/>
            <person name="Johannesson H."/>
        </authorList>
    </citation>
    <scope>NUCLEOTIDE SEQUENCE</scope>
    <source>
        <strain evidence="2">CBS 508.74</strain>
    </source>
</reference>
<dbReference type="InterPro" id="IPR011009">
    <property type="entry name" value="Kinase-like_dom_sf"/>
</dbReference>
<dbReference type="Pfam" id="PF01636">
    <property type="entry name" value="APH"/>
    <property type="match status" value="1"/>
</dbReference>